<dbReference type="PANTHER" id="PTHR20883">
    <property type="entry name" value="PHYTANOYL-COA DIOXYGENASE DOMAIN CONTAINING 1"/>
    <property type="match status" value="1"/>
</dbReference>
<keyword evidence="5" id="KW-0408">Iron</keyword>
<evidence type="ECO:0000256" key="2">
    <source>
        <dbReference type="ARBA" id="ARBA00022723"/>
    </source>
</evidence>
<dbReference type="RefSeq" id="WP_207008857.1">
    <property type="nucleotide sequence ID" value="NZ_CP022295.1"/>
</dbReference>
<evidence type="ECO:0000256" key="3">
    <source>
        <dbReference type="ARBA" id="ARBA00022964"/>
    </source>
</evidence>
<gene>
    <name evidence="6" type="ORF">CFH99_04495</name>
</gene>
<dbReference type="PANTHER" id="PTHR20883:SF45">
    <property type="entry name" value="PHYTANOYL-COA DIOXYGENASE FAMILY PROTEIN"/>
    <property type="match status" value="1"/>
</dbReference>
<protein>
    <submittedName>
        <fullName evidence="6">Phytanoyl-CoA dioxygenase</fullName>
    </submittedName>
</protein>
<organism evidence="6 7">
    <name type="scientific">Nocardioides aromaticivorans</name>
    <dbReference type="NCBI Taxonomy" id="200618"/>
    <lineage>
        <taxon>Bacteria</taxon>
        <taxon>Bacillati</taxon>
        <taxon>Actinomycetota</taxon>
        <taxon>Actinomycetes</taxon>
        <taxon>Propionibacteriales</taxon>
        <taxon>Nocardioidaceae</taxon>
        <taxon>Nocardioides</taxon>
    </lineage>
</organism>
<evidence type="ECO:0000256" key="1">
    <source>
        <dbReference type="ARBA" id="ARBA00011738"/>
    </source>
</evidence>
<comment type="subunit">
    <text evidence="1">Homodimer.</text>
</comment>
<evidence type="ECO:0000256" key="4">
    <source>
        <dbReference type="ARBA" id="ARBA00023002"/>
    </source>
</evidence>
<dbReference type="GO" id="GO:0051213">
    <property type="term" value="F:dioxygenase activity"/>
    <property type="evidence" value="ECO:0007669"/>
    <property type="project" value="UniProtKB-KW"/>
</dbReference>
<sequence length="303" mass="33310">MTGLTTLGPTASLEEAVAVVDRDGGVIIRDFLDSQTLAELRSDIENAVSAVPWGEDDFSGHRTKRLYGVFQHTPHAATTVRHRLYAGLAAHYLQRPKPAYVGEDIYELVPNYYVGVSTVIDIHPGEGAQPLHRDDTVWQWRHHEGYNQARVQIMVAVTDFTAENGGTMVIPGSHQWDDERCPKVEEAVSTEMSAGSALIWLGGTFHGGGTNRSDSNRIGLSIGLDLSYLRQEENAYLTYPTEVMKTFDEDIQALLGWNTCPPGTGFVAHQGVMADPIFLLKDDGAPISNSYTMFDKKPSDTSV</sequence>
<keyword evidence="7" id="KW-1185">Reference proteome</keyword>
<evidence type="ECO:0000313" key="6">
    <source>
        <dbReference type="EMBL" id="QSR24874.1"/>
    </source>
</evidence>
<keyword evidence="2" id="KW-0479">Metal-binding</keyword>
<evidence type="ECO:0000313" key="7">
    <source>
        <dbReference type="Proteomes" id="UP000662818"/>
    </source>
</evidence>
<evidence type="ECO:0000256" key="5">
    <source>
        <dbReference type="ARBA" id="ARBA00023004"/>
    </source>
</evidence>
<dbReference type="Pfam" id="PF05721">
    <property type="entry name" value="PhyH"/>
    <property type="match status" value="1"/>
</dbReference>
<name>A0ABX7PFY8_9ACTN</name>
<dbReference type="InterPro" id="IPR008775">
    <property type="entry name" value="Phytyl_CoA_dOase-like"/>
</dbReference>
<dbReference type="Gene3D" id="2.60.120.620">
    <property type="entry name" value="q2cbj1_9rhob like domain"/>
    <property type="match status" value="1"/>
</dbReference>
<reference evidence="6 7" key="1">
    <citation type="submission" date="2017-06" db="EMBL/GenBank/DDBJ databases">
        <title>Complete Genome Sequence of the Soil Carbazole-Degrading Bacterium Nocardioides aromaticivorans IC177.</title>
        <authorList>
            <person name="Vejarano F."/>
            <person name="Suzuki-Minakuchi C."/>
            <person name="Ohtsubo Y."/>
            <person name="Tsuda M."/>
            <person name="Okada K."/>
            <person name="Nojiri H."/>
        </authorList>
    </citation>
    <scope>NUCLEOTIDE SEQUENCE [LARGE SCALE GENOMIC DNA]</scope>
    <source>
        <strain evidence="6 7">IC177</strain>
    </source>
</reference>
<dbReference type="Proteomes" id="UP000662818">
    <property type="component" value="Chromosome"/>
</dbReference>
<proteinExistence type="predicted"/>
<keyword evidence="4" id="KW-0560">Oxidoreductase</keyword>
<dbReference type="EMBL" id="CP022295">
    <property type="protein sequence ID" value="QSR24874.1"/>
    <property type="molecule type" value="Genomic_DNA"/>
</dbReference>
<keyword evidence="3 6" id="KW-0223">Dioxygenase</keyword>
<dbReference type="SUPFAM" id="SSF51197">
    <property type="entry name" value="Clavaminate synthase-like"/>
    <property type="match status" value="1"/>
</dbReference>
<accession>A0ABX7PFY8</accession>